<organism evidence="1 2">
    <name type="scientific">Marinomonas balearica</name>
    <dbReference type="NCBI Taxonomy" id="491947"/>
    <lineage>
        <taxon>Bacteria</taxon>
        <taxon>Pseudomonadati</taxon>
        <taxon>Pseudomonadota</taxon>
        <taxon>Gammaproteobacteria</taxon>
        <taxon>Oceanospirillales</taxon>
        <taxon>Oceanospirillaceae</taxon>
        <taxon>Marinomonas</taxon>
    </lineage>
</organism>
<gene>
    <name evidence="1" type="ORF">DFP79_1181</name>
</gene>
<dbReference type="EMBL" id="SNXC01000010">
    <property type="protein sequence ID" value="TDO98769.1"/>
    <property type="molecule type" value="Genomic_DNA"/>
</dbReference>
<comment type="caution">
    <text evidence="1">The sequence shown here is derived from an EMBL/GenBank/DDBJ whole genome shotgun (WGS) entry which is preliminary data.</text>
</comment>
<evidence type="ECO:0000313" key="1">
    <source>
        <dbReference type="EMBL" id="TDO98769.1"/>
    </source>
</evidence>
<proteinExistence type="predicted"/>
<protein>
    <submittedName>
        <fullName evidence="1">Uncharacterized protein</fullName>
    </submittedName>
</protein>
<dbReference type="Proteomes" id="UP000294656">
    <property type="component" value="Unassembled WGS sequence"/>
</dbReference>
<name>A0A4R6MFA1_9GAMM</name>
<evidence type="ECO:0000313" key="2">
    <source>
        <dbReference type="Proteomes" id="UP000294656"/>
    </source>
</evidence>
<keyword evidence="2" id="KW-1185">Reference proteome</keyword>
<reference evidence="1 2" key="1">
    <citation type="submission" date="2019-03" db="EMBL/GenBank/DDBJ databases">
        <title>Genomic Encyclopedia of Type Strains, Phase III (KMG-III): the genomes of soil and plant-associated and newly described type strains.</title>
        <authorList>
            <person name="Whitman W."/>
        </authorList>
    </citation>
    <scope>NUCLEOTIDE SEQUENCE [LARGE SCALE GENOMIC DNA]</scope>
    <source>
        <strain evidence="1 2">CECT 7378</strain>
    </source>
</reference>
<sequence>MAASSNRHIVSCLYTPLKVLLEAGRTHGTGHHTIKFQLSED</sequence>
<dbReference type="AlphaFoldDB" id="A0A4R6MFA1"/>
<accession>A0A4R6MFA1</accession>